<sequence length="188" mass="20076">MDAPADALVRTLRQLIIALPGKTGFGATAVLTNSCGGGAPRGRLQQVLDIAEDFSQVKLVTWDQTRKVKELAVNPNVTLFWTNPIGDMGWVSATGKASLEAVQLVDKAGQPYGGLNIVVAVERLEALNYEPSIMADANGEGWIPQVITRESGTWRVVELQEYGYDPEIASPVRTEQGVPPGASSTTPS</sequence>
<comment type="caution">
    <text evidence="2">The sequence shown here is derived from an EMBL/GenBank/DDBJ whole genome shotgun (WGS) entry which is preliminary data.</text>
</comment>
<name>A0A813GNA4_POLGL</name>
<organism evidence="2 4">
    <name type="scientific">Polarella glacialis</name>
    <name type="common">Dinoflagellate</name>
    <dbReference type="NCBI Taxonomy" id="89957"/>
    <lineage>
        <taxon>Eukaryota</taxon>
        <taxon>Sar</taxon>
        <taxon>Alveolata</taxon>
        <taxon>Dinophyceae</taxon>
        <taxon>Suessiales</taxon>
        <taxon>Suessiaceae</taxon>
        <taxon>Polarella</taxon>
    </lineage>
</organism>
<dbReference type="Proteomes" id="UP000626109">
    <property type="component" value="Unassembled WGS sequence"/>
</dbReference>
<proteinExistence type="predicted"/>
<reference evidence="2" key="1">
    <citation type="submission" date="2021-02" db="EMBL/GenBank/DDBJ databases">
        <authorList>
            <person name="Dougan E. K."/>
            <person name="Rhodes N."/>
            <person name="Thang M."/>
            <person name="Chan C."/>
        </authorList>
    </citation>
    <scope>NUCLEOTIDE SEQUENCE</scope>
</reference>
<gene>
    <name evidence="2" type="ORF">PGLA1383_LOCUS41477</name>
    <name evidence="3" type="ORF">PGLA2088_LOCUS13041</name>
</gene>
<evidence type="ECO:0000313" key="2">
    <source>
        <dbReference type="EMBL" id="CAE8624350.1"/>
    </source>
</evidence>
<evidence type="ECO:0000256" key="1">
    <source>
        <dbReference type="SAM" id="MobiDB-lite"/>
    </source>
</evidence>
<dbReference type="SUPFAM" id="SSF50475">
    <property type="entry name" value="FMN-binding split barrel"/>
    <property type="match status" value="1"/>
</dbReference>
<dbReference type="AlphaFoldDB" id="A0A813GNA4"/>
<accession>A0A813GNA4</accession>
<dbReference type="EMBL" id="CAJNNV010028366">
    <property type="protein sequence ID" value="CAE8624350.1"/>
    <property type="molecule type" value="Genomic_DNA"/>
</dbReference>
<keyword evidence="4" id="KW-1185">Reference proteome</keyword>
<evidence type="ECO:0008006" key="5">
    <source>
        <dbReference type="Google" id="ProtNLM"/>
    </source>
</evidence>
<evidence type="ECO:0000313" key="3">
    <source>
        <dbReference type="EMBL" id="CAE8657796.1"/>
    </source>
</evidence>
<dbReference type="EMBL" id="CAJNNW010015497">
    <property type="protein sequence ID" value="CAE8657796.1"/>
    <property type="molecule type" value="Genomic_DNA"/>
</dbReference>
<protein>
    <recommendedName>
        <fullName evidence="5">Pyridoxal 5'-phosphate synthase</fullName>
    </recommendedName>
</protein>
<feature type="region of interest" description="Disordered" evidence="1">
    <location>
        <begin position="169"/>
        <end position="188"/>
    </location>
</feature>
<dbReference type="Gene3D" id="2.30.110.10">
    <property type="entry name" value="Electron Transport, Fmn-binding Protein, Chain A"/>
    <property type="match status" value="1"/>
</dbReference>
<evidence type="ECO:0000313" key="4">
    <source>
        <dbReference type="Proteomes" id="UP000654075"/>
    </source>
</evidence>
<dbReference type="InterPro" id="IPR012349">
    <property type="entry name" value="Split_barrel_FMN-bd"/>
</dbReference>
<dbReference type="Proteomes" id="UP000654075">
    <property type="component" value="Unassembled WGS sequence"/>
</dbReference>